<proteinExistence type="predicted"/>
<name>I3X0L3_SINF2</name>
<organism evidence="1 2">
    <name type="scientific">Sinorhizobium fredii (strain USDA 257)</name>
    <dbReference type="NCBI Taxonomy" id="1185652"/>
    <lineage>
        <taxon>Bacteria</taxon>
        <taxon>Pseudomonadati</taxon>
        <taxon>Pseudomonadota</taxon>
        <taxon>Alphaproteobacteria</taxon>
        <taxon>Hyphomicrobiales</taxon>
        <taxon>Rhizobiaceae</taxon>
        <taxon>Sinorhizobium/Ensifer group</taxon>
        <taxon>Sinorhizobium</taxon>
    </lineage>
</organism>
<dbReference type="HOGENOM" id="CLU_3205322_0_0_5"/>
<evidence type="ECO:0000313" key="1">
    <source>
        <dbReference type="EMBL" id="AFL49419.1"/>
    </source>
</evidence>
<dbReference type="KEGG" id="sfd:USDA257_c08270"/>
<reference evidence="1 2" key="1">
    <citation type="journal article" date="2012" name="J. Bacteriol.">
        <title>Complete genome sequence of the broad-host-range strain Sinorhizobium fredii USDA257.</title>
        <authorList>
            <person name="Schuldes J."/>
            <person name="Rodriguez Orbegoso M."/>
            <person name="Schmeisser C."/>
            <person name="Krishnan H.B."/>
            <person name="Daniel R."/>
            <person name="Streit W.R."/>
        </authorList>
    </citation>
    <scope>NUCLEOTIDE SEQUENCE [LARGE SCALE GENOMIC DNA]</scope>
    <source>
        <strain evidence="1 2">USDA 257</strain>
    </source>
</reference>
<evidence type="ECO:0000313" key="2">
    <source>
        <dbReference type="Proteomes" id="UP000006180"/>
    </source>
</evidence>
<accession>I3X0L3</accession>
<protein>
    <submittedName>
        <fullName evidence="1">Uncharacterized protein</fullName>
    </submittedName>
</protein>
<dbReference type="AlphaFoldDB" id="I3X0L3"/>
<dbReference type="STRING" id="1185652.USDA257_c08270"/>
<dbReference type="Proteomes" id="UP000006180">
    <property type="component" value="Chromosome"/>
</dbReference>
<dbReference type="EMBL" id="CP003563">
    <property type="protein sequence ID" value="AFL49419.1"/>
    <property type="molecule type" value="Genomic_DNA"/>
</dbReference>
<sequence>MTGTLALHRRKSYLFDYSAVRLFRRTKAAVASLNYCIFFLKSNTI</sequence>
<gene>
    <name evidence="1" type="ORF">USDA257_c08270</name>
</gene>